<accession>A0A7X1NYV7</accession>
<dbReference type="Gene3D" id="3.30.2020.10">
    <property type="entry name" value="NE0471-like N-terminal domain"/>
    <property type="match status" value="1"/>
</dbReference>
<proteinExistence type="predicted"/>
<evidence type="ECO:0000313" key="2">
    <source>
        <dbReference type="Proteomes" id="UP000484842"/>
    </source>
</evidence>
<comment type="caution">
    <text evidence="1">The sequence shown here is derived from an EMBL/GenBank/DDBJ whole genome shotgun (WGS) entry which is preliminary data.</text>
</comment>
<dbReference type="AlphaFoldDB" id="A0A7X1NYV7"/>
<dbReference type="InterPro" id="IPR036782">
    <property type="entry name" value="NE0471-like_N"/>
</dbReference>
<keyword evidence="2" id="KW-1185">Reference proteome</keyword>
<dbReference type="SUPFAM" id="SSF143880">
    <property type="entry name" value="NE0471 N-terminal domain-like"/>
    <property type="match status" value="1"/>
</dbReference>
<dbReference type="InterPro" id="IPR018841">
    <property type="entry name" value="DUF2442"/>
</dbReference>
<organism evidence="1 2">
    <name type="scientific">Deinococcus terrestris</name>
    <dbReference type="NCBI Taxonomy" id="2651870"/>
    <lineage>
        <taxon>Bacteria</taxon>
        <taxon>Thermotogati</taxon>
        <taxon>Deinococcota</taxon>
        <taxon>Deinococci</taxon>
        <taxon>Deinococcales</taxon>
        <taxon>Deinococcaceae</taxon>
        <taxon>Deinococcus</taxon>
    </lineage>
</organism>
<dbReference type="Proteomes" id="UP000484842">
    <property type="component" value="Unassembled WGS sequence"/>
</dbReference>
<gene>
    <name evidence="1" type="ORF">F8S09_16475</name>
</gene>
<name>A0A7X1NYV7_9DEIO</name>
<evidence type="ECO:0000313" key="1">
    <source>
        <dbReference type="EMBL" id="MPY68253.1"/>
    </source>
</evidence>
<dbReference type="RefSeq" id="WP_104992275.1">
    <property type="nucleotide sequence ID" value="NZ_WBSL01000019.1"/>
</dbReference>
<reference evidence="1 2" key="1">
    <citation type="submission" date="2019-10" db="EMBL/GenBank/DDBJ databases">
        <title>Deinococcus sp. isolated from soil.</title>
        <authorList>
            <person name="Li Y."/>
            <person name="Wang J."/>
        </authorList>
    </citation>
    <scope>NUCLEOTIDE SEQUENCE [LARGE SCALE GENOMIC DNA]</scope>
    <source>
        <strain evidence="1 2">SDU3-2</strain>
    </source>
</reference>
<dbReference type="Pfam" id="PF10387">
    <property type="entry name" value="DUF2442"/>
    <property type="match status" value="1"/>
</dbReference>
<dbReference type="EMBL" id="WBSL01000019">
    <property type="protein sequence ID" value="MPY68253.1"/>
    <property type="molecule type" value="Genomic_DNA"/>
</dbReference>
<protein>
    <submittedName>
        <fullName evidence="1">DUF2442 domain-containing protein</fullName>
    </submittedName>
</protein>
<sequence>MDVDARSRGAKVRCSIPVEAATQTSALGGITEVLVEPGVHQLWVTLGHEQTYRLDLQPLLDIETHRTLRLTTLFARVQVGPGGQHLIWPGGVQLDLPSLLEKPGAQLPARTLAVVPARHRYRPLLPYLLHQQPATYLRPTPIEPVTVQRLLRLRTSELDQVLRGVPVPAEPLLNRLYDLGVFLTSHFAEDHLYALMRRPWRYGEQQCPRQPLLHTMLGCLQNGRPDLIERPCMLIATGE</sequence>